<evidence type="ECO:0000259" key="1">
    <source>
        <dbReference type="Pfam" id="PF01551"/>
    </source>
</evidence>
<dbReference type="InterPro" id="IPR026444">
    <property type="entry name" value="Secre_tail"/>
</dbReference>
<evidence type="ECO:0000313" key="2">
    <source>
        <dbReference type="EMBL" id="OGL88943.1"/>
    </source>
</evidence>
<protein>
    <recommendedName>
        <fullName evidence="1">M23ase beta-sheet core domain-containing protein</fullName>
    </recommendedName>
</protein>
<dbReference type="EMBL" id="MGER01000005">
    <property type="protein sequence ID" value="OGL88943.1"/>
    <property type="molecule type" value="Genomic_DNA"/>
</dbReference>
<dbReference type="Gene3D" id="2.70.70.10">
    <property type="entry name" value="Glucose Permease (Domain IIA)"/>
    <property type="match status" value="1"/>
</dbReference>
<dbReference type="Gene3D" id="2.60.40.2810">
    <property type="match status" value="1"/>
</dbReference>
<dbReference type="Pfam" id="PF01551">
    <property type="entry name" value="Peptidase_M23"/>
    <property type="match status" value="1"/>
</dbReference>
<dbReference type="NCBIfam" id="TIGR04183">
    <property type="entry name" value="Por_Secre_tail"/>
    <property type="match status" value="1"/>
</dbReference>
<name>A0A1F7VER6_9BACT</name>
<dbReference type="Gene3D" id="2.60.40.4070">
    <property type="match status" value="1"/>
</dbReference>
<dbReference type="Proteomes" id="UP000178264">
    <property type="component" value="Unassembled WGS sequence"/>
</dbReference>
<dbReference type="Pfam" id="PF17963">
    <property type="entry name" value="Big_9"/>
    <property type="match status" value="1"/>
</dbReference>
<feature type="domain" description="M23ase beta-sheet core" evidence="1">
    <location>
        <begin position="1"/>
        <end position="39"/>
    </location>
</feature>
<evidence type="ECO:0000313" key="3">
    <source>
        <dbReference type="Proteomes" id="UP000178264"/>
    </source>
</evidence>
<accession>A0A1F7VER6</accession>
<dbReference type="AlphaFoldDB" id="A0A1F7VER6"/>
<dbReference type="CDD" id="cd12797">
    <property type="entry name" value="M23_peptidase"/>
    <property type="match status" value="1"/>
</dbReference>
<dbReference type="InterPro" id="IPR011055">
    <property type="entry name" value="Dup_hybrid_motif"/>
</dbReference>
<proteinExistence type="predicted"/>
<organism evidence="2 3">
    <name type="scientific">Candidatus Uhrbacteria bacterium RIFCSPLOWO2_02_FULL_49_11</name>
    <dbReference type="NCBI Taxonomy" id="1802409"/>
    <lineage>
        <taxon>Bacteria</taxon>
        <taxon>Candidatus Uhriibacteriota</taxon>
    </lineage>
</organism>
<comment type="caution">
    <text evidence="2">The sequence shown here is derived from an EMBL/GenBank/DDBJ whole genome shotgun (WGS) entry which is preliminary data.</text>
</comment>
<dbReference type="InterPro" id="IPR016047">
    <property type="entry name" value="M23ase_b-sheet_dom"/>
</dbReference>
<sequence>MDEVCVKVGEYVQRGQVVGLNGSTGQSTGPHIHYQYQDTKNGSSTPSSFADIGNPTGCDCGSEPGGGAYHYTSANTPLFDAVFTASGGSSAFGQTIELSEYGWWDSWTSGDYANVYLTHPNQSIQGGSLANPHIVYDAMRGARKAVLCFGQMFGKWSAMNNPGAGPNSYLAAPIDSEYVWAGYTLQDCQGGYIRWNGSVAEDFPYPEWFGPGAFDPSGGLSSQQPELLLQNLPQGNGYPLIAWSPTASYLFVECYKKNGMAANLGWAYAGAVPGSPASVHKWNFTWPGGQSDFYWVQNFDDGAYGDCIIMYDPDNAGSTGFTPADGLNKARLIRGNIWITYRNNNWISILGAPVNNQHGSPGNIVQEFQLGVVTDNGSTVTYSLYSAGLASLHISSDPEGGAVLVDDAAPYTGATTPTVLFADDAGNHVVRIALEGQEQIVNVSAAANVVTEVSVSFNEQQGSISVITPNGGAYPVSSTLDISWSGFSGAVQIDLSRDGGQNWESMQSWSGSQTYSWEVTGSESDECLIKVYELGNSSNYDVSNGFFTIGDPNDPPAAQSFPDTVVYRNPLVIDLTSKVSDTDGTVNWNTLSVTSSPDGNSVVNSGAHTVTFTPSFLYFGSTQVKYTVQDNDGAVSNEGTVTINVQVATSVIDNGDFQTQSLPPWFQESSDTNDADINYGYKRFGPGDPYNSTHYLFVYVPPIDQFGFGQDSVTILQSGLHFEAGSHTITFDGNRFARDVPILFQLFTHDRSTLLWSGTRIVTSQTYWDDYSIGLSLDDPVVEAVLKLKFGPVSGVGAYCKVDDISLDGELSKRIAPQDEASESSVPKQFALYQNHPNPFNPTTTFRFDLPEQAHVRLAVYNIIGQKSMMVIDGEMDAGAHSVIWDASQLPSGVYFYTLEAGSFLATKKLVLLK</sequence>
<dbReference type="SUPFAM" id="SSF51261">
    <property type="entry name" value="Duplicated hybrid motif"/>
    <property type="match status" value="1"/>
</dbReference>
<reference evidence="2 3" key="1">
    <citation type="journal article" date="2016" name="Nat. Commun.">
        <title>Thousands of microbial genomes shed light on interconnected biogeochemical processes in an aquifer system.</title>
        <authorList>
            <person name="Anantharaman K."/>
            <person name="Brown C.T."/>
            <person name="Hug L.A."/>
            <person name="Sharon I."/>
            <person name="Castelle C.J."/>
            <person name="Probst A.J."/>
            <person name="Thomas B.C."/>
            <person name="Singh A."/>
            <person name="Wilkins M.J."/>
            <person name="Karaoz U."/>
            <person name="Brodie E.L."/>
            <person name="Williams K.H."/>
            <person name="Hubbard S.S."/>
            <person name="Banfield J.F."/>
        </authorList>
    </citation>
    <scope>NUCLEOTIDE SEQUENCE [LARGE SCALE GENOMIC DNA]</scope>
</reference>
<gene>
    <name evidence="2" type="ORF">A3I42_00710</name>
</gene>